<organism evidence="1 2">
    <name type="scientific">Irpex rosettiformis</name>
    <dbReference type="NCBI Taxonomy" id="378272"/>
    <lineage>
        <taxon>Eukaryota</taxon>
        <taxon>Fungi</taxon>
        <taxon>Dikarya</taxon>
        <taxon>Basidiomycota</taxon>
        <taxon>Agaricomycotina</taxon>
        <taxon>Agaricomycetes</taxon>
        <taxon>Polyporales</taxon>
        <taxon>Irpicaceae</taxon>
        <taxon>Irpex</taxon>
    </lineage>
</organism>
<gene>
    <name evidence="1" type="ORF">BDY19DRAFT_566400</name>
</gene>
<evidence type="ECO:0000313" key="2">
    <source>
        <dbReference type="Proteomes" id="UP001055072"/>
    </source>
</evidence>
<keyword evidence="2" id="KW-1185">Reference proteome</keyword>
<reference evidence="1" key="1">
    <citation type="journal article" date="2021" name="Environ. Microbiol.">
        <title>Gene family expansions and transcriptome signatures uncover fungal adaptations to wood decay.</title>
        <authorList>
            <person name="Hage H."/>
            <person name="Miyauchi S."/>
            <person name="Viragh M."/>
            <person name="Drula E."/>
            <person name="Min B."/>
            <person name="Chaduli D."/>
            <person name="Navarro D."/>
            <person name="Favel A."/>
            <person name="Norest M."/>
            <person name="Lesage-Meessen L."/>
            <person name="Balint B."/>
            <person name="Merenyi Z."/>
            <person name="de Eugenio L."/>
            <person name="Morin E."/>
            <person name="Martinez A.T."/>
            <person name="Baldrian P."/>
            <person name="Stursova M."/>
            <person name="Martinez M.J."/>
            <person name="Novotny C."/>
            <person name="Magnuson J.K."/>
            <person name="Spatafora J.W."/>
            <person name="Maurice S."/>
            <person name="Pangilinan J."/>
            <person name="Andreopoulos W."/>
            <person name="LaButti K."/>
            <person name="Hundley H."/>
            <person name="Na H."/>
            <person name="Kuo A."/>
            <person name="Barry K."/>
            <person name="Lipzen A."/>
            <person name="Henrissat B."/>
            <person name="Riley R."/>
            <person name="Ahrendt S."/>
            <person name="Nagy L.G."/>
            <person name="Grigoriev I.V."/>
            <person name="Martin F."/>
            <person name="Rosso M.N."/>
        </authorList>
    </citation>
    <scope>NUCLEOTIDE SEQUENCE</scope>
    <source>
        <strain evidence="1">CBS 384.51</strain>
    </source>
</reference>
<protein>
    <submittedName>
        <fullName evidence="1">Uncharacterized protein</fullName>
    </submittedName>
</protein>
<dbReference type="Proteomes" id="UP001055072">
    <property type="component" value="Unassembled WGS sequence"/>
</dbReference>
<comment type="caution">
    <text evidence="1">The sequence shown here is derived from an EMBL/GenBank/DDBJ whole genome shotgun (WGS) entry which is preliminary data.</text>
</comment>
<proteinExistence type="predicted"/>
<sequence length="653" mass="72189">MRAHWPALHLLLPALAAALVLAAPSSSDDSSFARSLDESLSRRDGHGHGHSHNSHAAPIITLNETEVLMYHAPTPDSYWSLDIDRVHPEEKRYPALMGTHIVFMSAAFFGALPVGIALRSVKHAWHGLFVILFWTFVSLGLAANGLYKKLTPDMYEGQKHSVQGYFVLFIAAVLSAFDLIAIFGRFVSYVRGVRAGQDQFSFVGCWRAVVLDRAEDRPLGTGAEYTGLVSADPEELDAAELKTREIEGDEPSSSIQDRRARFVPPINTEFSPRISAEHEHEEWANDNGHHSQRYPQSAASERTVFEHSRSGSTHSDDTLHESVHRSSWSELGRAALLKKIGRAVFATAERILVFAGLFQVTTGIVIYTGGCRENYINGCLAHLIKGGIFWCYGLASFARFLGSFSELGWAWNRAPSKSYPSAEFVECFVIFLYGITNTWMERFGAKPGDPFTTKQVQHISIAVMFWFAGLIGMGIESKRVRRWLASSAAAALPSATRSQEAVAEPPSYIASFNPFPALCIGITGAAMAAHFQTYLFQVQIHELWGNLLSAFAVLRCVTYFFLWLSPPRSILPSRPPTEALASFFLACGGLVFQFSTEEVTIAAMRRGHDDMMMFLNVAVATTCLAFCWTLGIVAFKGWLKSHATKSVKFHSSA</sequence>
<dbReference type="EMBL" id="MU274904">
    <property type="protein sequence ID" value="KAI0091893.1"/>
    <property type="molecule type" value="Genomic_DNA"/>
</dbReference>
<name>A0ACB8UC50_9APHY</name>
<accession>A0ACB8UC50</accession>
<evidence type="ECO:0000313" key="1">
    <source>
        <dbReference type="EMBL" id="KAI0091893.1"/>
    </source>
</evidence>